<dbReference type="EMBL" id="CP020919">
    <property type="protein sequence ID" value="AWG26226.1"/>
    <property type="molecule type" value="Genomic_DNA"/>
</dbReference>
<organism evidence="1 2">
    <name type="scientific">Flavobacterium kingsejongi</name>
    <dbReference type="NCBI Taxonomy" id="1678728"/>
    <lineage>
        <taxon>Bacteria</taxon>
        <taxon>Pseudomonadati</taxon>
        <taxon>Bacteroidota</taxon>
        <taxon>Flavobacteriia</taxon>
        <taxon>Flavobacteriales</taxon>
        <taxon>Flavobacteriaceae</taxon>
        <taxon>Flavobacterium</taxon>
    </lineage>
</organism>
<dbReference type="KEGG" id="fki:FK004_13805"/>
<proteinExistence type="predicted"/>
<evidence type="ECO:0000313" key="1">
    <source>
        <dbReference type="EMBL" id="AWG26226.1"/>
    </source>
</evidence>
<evidence type="ECO:0000313" key="2">
    <source>
        <dbReference type="Proteomes" id="UP000244677"/>
    </source>
</evidence>
<sequence>MFTESNDEKVSLTYELFKNWCDENSFNYTPILFVNGYSFPRAYDIEYLQYFINDLFEDENIN</sequence>
<dbReference type="Proteomes" id="UP000244677">
    <property type="component" value="Chromosome"/>
</dbReference>
<dbReference type="AlphaFoldDB" id="A0A2S1LRG2"/>
<protein>
    <submittedName>
        <fullName evidence="1">Uncharacterized protein</fullName>
    </submittedName>
</protein>
<keyword evidence="2" id="KW-1185">Reference proteome</keyword>
<reference evidence="1 2" key="1">
    <citation type="submission" date="2017-04" db="EMBL/GenBank/DDBJ databases">
        <title>Complete genome sequence of Flavobacterium kingsejong AJ004.</title>
        <authorList>
            <person name="Lee P.C."/>
        </authorList>
    </citation>
    <scope>NUCLEOTIDE SEQUENCE [LARGE SCALE GENOMIC DNA]</scope>
    <source>
        <strain evidence="1 2">AJ004</strain>
    </source>
</reference>
<accession>A0A2S1LRG2</accession>
<gene>
    <name evidence="1" type="ORF">FK004_13805</name>
</gene>
<name>A0A2S1LRG2_9FLAO</name>